<feature type="compositionally biased region" description="Basic and acidic residues" evidence="1">
    <location>
        <begin position="111"/>
        <end position="129"/>
    </location>
</feature>
<dbReference type="InterPro" id="IPR027417">
    <property type="entry name" value="P-loop_NTPase"/>
</dbReference>
<keyword evidence="3" id="KW-0378">Hydrolase</keyword>
<dbReference type="GO" id="GO:0004386">
    <property type="term" value="F:helicase activity"/>
    <property type="evidence" value="ECO:0007669"/>
    <property type="project" value="UniProtKB-KW"/>
</dbReference>
<evidence type="ECO:0000256" key="1">
    <source>
        <dbReference type="SAM" id="MobiDB-lite"/>
    </source>
</evidence>
<accession>A0A9P1FST6</accession>
<keyword evidence="4" id="KW-1185">Reference proteome</keyword>
<evidence type="ECO:0000313" key="2">
    <source>
        <dbReference type="EMBL" id="CAI3985535.1"/>
    </source>
</evidence>
<dbReference type="AlphaFoldDB" id="A0A9P1FST6"/>
<feature type="compositionally biased region" description="Low complexity" evidence="1">
    <location>
        <begin position="131"/>
        <end position="146"/>
    </location>
</feature>
<dbReference type="EMBL" id="CAMXCT020001001">
    <property type="protein sequence ID" value="CAL1138910.1"/>
    <property type="molecule type" value="Genomic_DNA"/>
</dbReference>
<gene>
    <name evidence="2" type="ORF">C1SCF055_LOCUS12974</name>
</gene>
<dbReference type="Gene3D" id="3.40.50.300">
    <property type="entry name" value="P-loop containing nucleotide triphosphate hydrolases"/>
    <property type="match status" value="1"/>
</dbReference>
<comment type="caution">
    <text evidence="2">The sequence shown here is derived from an EMBL/GenBank/DDBJ whole genome shotgun (WGS) entry which is preliminary data.</text>
</comment>
<protein>
    <submittedName>
        <fullName evidence="3">Parvovirus non-structural protein 1 helicase domain-containing protein</fullName>
    </submittedName>
</protein>
<evidence type="ECO:0000313" key="4">
    <source>
        <dbReference type="Proteomes" id="UP001152797"/>
    </source>
</evidence>
<feature type="region of interest" description="Disordered" evidence="1">
    <location>
        <begin position="19"/>
        <end position="213"/>
    </location>
</feature>
<keyword evidence="3" id="KW-0347">Helicase</keyword>
<evidence type="ECO:0000313" key="3">
    <source>
        <dbReference type="EMBL" id="CAL4772847.1"/>
    </source>
</evidence>
<feature type="compositionally biased region" description="Basic and acidic residues" evidence="1">
    <location>
        <begin position="151"/>
        <end position="160"/>
    </location>
</feature>
<keyword evidence="3" id="KW-0067">ATP-binding</keyword>
<dbReference type="EMBL" id="CAMXCT030001001">
    <property type="protein sequence ID" value="CAL4772847.1"/>
    <property type="molecule type" value="Genomic_DNA"/>
</dbReference>
<proteinExistence type="predicted"/>
<dbReference type="EMBL" id="CAMXCT010001001">
    <property type="protein sequence ID" value="CAI3985535.1"/>
    <property type="molecule type" value="Genomic_DNA"/>
</dbReference>
<reference evidence="2" key="1">
    <citation type="submission" date="2022-10" db="EMBL/GenBank/DDBJ databases">
        <authorList>
            <person name="Chen Y."/>
            <person name="Dougan E. K."/>
            <person name="Chan C."/>
            <person name="Rhodes N."/>
            <person name="Thang M."/>
        </authorList>
    </citation>
    <scope>NUCLEOTIDE SEQUENCE</scope>
</reference>
<dbReference type="Proteomes" id="UP001152797">
    <property type="component" value="Unassembled WGS sequence"/>
</dbReference>
<name>A0A9P1FST6_9DINO</name>
<feature type="compositionally biased region" description="Low complexity" evidence="1">
    <location>
        <begin position="187"/>
        <end position="197"/>
    </location>
</feature>
<sequence>MRRNDILQWLRANEIIIDDDDAQLTDEHGLSAESRGQPLQHDQQEQISSEENCVGGDQHENEDPELSGEQRFLAEGNDPPPQHDQQERASSEEPGLGDAQHALSQSPGERSIGDHQCEELELTDAERPSADVSDQSQQHDQQEQVSPNERGLGDAQHEGSELPDAPPGMGDADNQNDAELTDEQGPSSSSSSRSSSEVEAESEDECPLHDRVDNYRSAAKDDRRQVYMWTYARAPEMSREDVATVITNAYAAAGVQILHYSVFREHHPTSRSELERQFHFHIIVESDERHRWRAIARVLRSQDRPMHCSAAGSGRSVYWGAFAYCYVPSAKKPREHLDTCYLLSRGHPDILQRLVKDRRPKRVKPLELGNVLRQQEIRSLDAFYAFAKRQADGGDDRWLSVAYGTQAKRLQEQIAAVWAVETAGRRLEDLNWLRFDRDASHFDILSQGLRHTCSCNGRAIPGWNFLLEHNGIAIADYRDSIVRLFQSGGGKGMNHFYYGAPSSGKTALTRPILALFKQYVMLKPQVATSFPLHTLIGKKALVWNDFRFPHPPLSWGDLLNILDCKPFLIGVPKGGEGAQDYMWNVNHNENVIVFMTKLNCDFDIPDWLDLLSSAWEAVKRCLDEDPTGERLREVEWVEERLSAVCQKVLDYKDCWLSPTMTHAATKLTAQIKKPFQEVMTSCVQEMAGMREKHGKELAKQKEAMVILQSEEERLFYRINTYQERLKKFEDRCQKRFAQLSM</sequence>
<organism evidence="2">
    <name type="scientific">Cladocopium goreaui</name>
    <dbReference type="NCBI Taxonomy" id="2562237"/>
    <lineage>
        <taxon>Eukaryota</taxon>
        <taxon>Sar</taxon>
        <taxon>Alveolata</taxon>
        <taxon>Dinophyceae</taxon>
        <taxon>Suessiales</taxon>
        <taxon>Symbiodiniaceae</taxon>
        <taxon>Cladocopium</taxon>
    </lineage>
</organism>
<reference evidence="3 4" key="2">
    <citation type="submission" date="2024-05" db="EMBL/GenBank/DDBJ databases">
        <authorList>
            <person name="Chen Y."/>
            <person name="Shah S."/>
            <person name="Dougan E. K."/>
            <person name="Thang M."/>
            <person name="Chan C."/>
        </authorList>
    </citation>
    <scope>NUCLEOTIDE SEQUENCE [LARGE SCALE GENOMIC DNA]</scope>
</reference>
<keyword evidence="3" id="KW-0547">Nucleotide-binding</keyword>